<dbReference type="GO" id="GO:0005737">
    <property type="term" value="C:cytoplasm"/>
    <property type="evidence" value="ECO:0007669"/>
    <property type="project" value="UniProtKB-SubCell"/>
</dbReference>
<feature type="domain" description="C2H2-type" evidence="15">
    <location>
        <begin position="435"/>
        <end position="463"/>
    </location>
</feature>
<evidence type="ECO:0000313" key="19">
    <source>
        <dbReference type="Xenbase" id="XB-GENE-955466"/>
    </source>
</evidence>
<accession>A0A6I8S3G6</accession>
<feature type="domain" description="C2H2-type" evidence="15">
    <location>
        <begin position="407"/>
        <end position="434"/>
    </location>
</feature>
<dbReference type="InterPro" id="IPR013087">
    <property type="entry name" value="Znf_C2H2_type"/>
</dbReference>
<evidence type="ECO:0000256" key="8">
    <source>
        <dbReference type="ARBA" id="ARBA00022833"/>
    </source>
</evidence>
<dbReference type="GO" id="GO:0008270">
    <property type="term" value="F:zinc ion binding"/>
    <property type="evidence" value="ECO:0007669"/>
    <property type="project" value="UniProtKB-KW"/>
</dbReference>
<dbReference type="PANTHER" id="PTHR24403">
    <property type="entry name" value="ZINC FINGER PROTEIN"/>
    <property type="match status" value="1"/>
</dbReference>
<sequence>MGPGLLLVAAHAYPPPPASGCHGDRCPYKYVYAAAALHRRRRRDSRQAVINMATQMVNQPTGNSLFCTSTYSSISLDNDMYGLHDLSKADMAAPRLIMLANVALTGELSSGCCDYTLEGERQMAELTTVNDNSFSDSEGERLEDSPSNAIQSPNFTMEMEPAERSKEGTYENDGTLLSSTLEVVAQKDNEAPSTTEDKNKCIKSKPFRCKPCQYKAESEEEFVHHIKIHSAKIYTDNDNKKTQGKESDSNIPEESDISKGPIQCDRCGYNTNRFDHYLAHLKHHNKAGENERVYKCTICTYTTVSEYHWKKHLRNHYPRILYTCSQCSYFSDRKNNYIQHIRTHTGERPYQCIICPYSSSQKTHLTRHMRTHSGEKPFKCEQCSYVASNQHEVTRHARQVHNGPKPLTCPHCDYKTADRSNFKKHVELHVNPRQFLCPVCDYAASKKCNLQYHIKSRHSGCTNITMDVSKVKLRTKKGEVGVADTDTNKQTENGNIIKKKLEETVKAEKKERCVKSKKRMIDGQVAKKSRLSSTQKKIKASEVRAEKIEKFRKSSCVKRKADLLENPSDTLTSTVKKKKLKNSPASKVITSEIKDDIPKKVKGLVKKKENSAVKSKHKKKTGAQSSNGKRNMPKKITEQKVDKGNKLDSKIPVAPDIEEQMIVGKVANENDSEQFVATDIASINNNLSTESCGLLNEVVHTDLSINTTLETKLSAGSESKSEHVSKAIIELAMQVDVKAGISKQEKTQDNYLMDIETISTDLEKPNQVLLQNGIPPKKGNTIADLLVDSAKTTVYLQISKPTSCLLKDCCQPNKKLQVGECKPTCYVPMELCETSADLPLEHGDPSATHLVSRGTPSCDHPVNCGESLCGQHVDEQPCSQLVDVEEPTCNHLQGGDEPAFVLVTGRDEPTRIPPPDGDEPAYVPLLGGDEPACILPRGGDEPACILPLDRDEPACVPPRVGDEPACVPPWVGDEPACVPPPGVDEPACVPPPGVDEPACVPPPGVDEPACVPPPGVDKPSCVPPPGGDEPTDLLRKTTCLSVDRQEVTDLVGREKHYALLTECNEPTDLSAERDVLSVDDAMPTDLSTAKQKPLYLSKSMGSPLHVPVEWSEPFNLSMEWREPDDLSVVRVEPSDLSLRKGGTADLSERSNKPSELSVVWGEPVDLSVGRSEPADLSVGRSQPANLQMSITETMDLLEGSQLSVLTVGRDVESFDMGTGRVDPIDLSVERCEPIDLSVEKGMPGNLEISDDQRFGKLGNYYNINCAVGTNCQLQIKDKAKYNEIPKNTFQSYTKLSVEIREPHIQLQSMCISPELNLDTTVQQGNNKECKKFSASSHTENSGAEEVQTTQMQCAVSRSESIDIDEDEGIHSHDGSDISDNVSEMSYDSGLNGVPSVQKTLTSDSKVLDSSETKESFVCIFCDRTFRIEEEYTKHLKRHLVNVYYLEKAAKDDL</sequence>
<dbReference type="FunFam" id="3.30.160.60:FF:000395">
    <property type="entry name" value="zinc finger protein 513"/>
    <property type="match status" value="1"/>
</dbReference>
<dbReference type="FunFam" id="3.30.160.60:FF:000805">
    <property type="entry name" value="RE1-silencing transcription factor B"/>
    <property type="match status" value="1"/>
</dbReference>
<dbReference type="Pfam" id="PF24540">
    <property type="entry name" value="zf-C2H2_REST"/>
    <property type="match status" value="1"/>
</dbReference>
<evidence type="ECO:0000313" key="17">
    <source>
        <dbReference type="Proteomes" id="UP000008143"/>
    </source>
</evidence>
<dbReference type="GO" id="GO:0045596">
    <property type="term" value="P:negative regulation of cell differentiation"/>
    <property type="evidence" value="ECO:0007669"/>
    <property type="project" value="UniProtKB-ARBA"/>
</dbReference>
<dbReference type="RefSeq" id="XP_031759548.1">
    <property type="nucleotide sequence ID" value="XM_031903688.1"/>
</dbReference>
<keyword evidence="3" id="KW-0963">Cytoplasm</keyword>
<dbReference type="Xenbase" id="XB-GENE-955466">
    <property type="gene designation" value="rest"/>
</dbReference>
<dbReference type="Bgee" id="ENSXETG00000038650">
    <property type="expression patterns" value="Expressed in ovary and 12 other cell types or tissues"/>
</dbReference>
<dbReference type="Gene3D" id="3.30.160.60">
    <property type="entry name" value="Classic Zinc Finger"/>
    <property type="match status" value="5"/>
</dbReference>
<comment type="function">
    <text evidence="12">Transcriptional repressor which binds neuron-restrictive silencer element (NRSE) and represses neuronal gene transcription in non-neuronal cells. Plays a role in the early development of the nervous system and is required for proper patterning of the neuroectoderm during gastrulation. This involves the correct speciation of the neuroepithelial domain and adequate development of the non-neural ectoderm.</text>
</comment>
<evidence type="ECO:0000256" key="4">
    <source>
        <dbReference type="ARBA" id="ARBA00022491"/>
    </source>
</evidence>
<keyword evidence="17" id="KW-1185">Reference proteome</keyword>
<evidence type="ECO:0000256" key="14">
    <source>
        <dbReference type="SAM" id="MobiDB-lite"/>
    </source>
</evidence>
<dbReference type="AGR" id="Xenbase:XB-GENE-955466"/>
<feature type="domain" description="C2H2-type" evidence="15">
    <location>
        <begin position="1416"/>
        <end position="1438"/>
    </location>
</feature>
<evidence type="ECO:0000256" key="2">
    <source>
        <dbReference type="ARBA" id="ARBA00004496"/>
    </source>
</evidence>
<dbReference type="InterPro" id="IPR057281">
    <property type="entry name" value="Zfn-C2H2_REST"/>
</dbReference>
<dbReference type="FunFam" id="3.30.160.60:FF:000952">
    <property type="entry name" value="RE1-silencing transcription factor B"/>
    <property type="match status" value="1"/>
</dbReference>
<evidence type="ECO:0000256" key="12">
    <source>
        <dbReference type="ARBA" id="ARBA00053980"/>
    </source>
</evidence>
<feature type="compositionally biased region" description="Basic and acidic residues" evidence="14">
    <location>
        <begin position="635"/>
        <end position="649"/>
    </location>
</feature>
<evidence type="ECO:0000259" key="15">
    <source>
        <dbReference type="PROSITE" id="PS50157"/>
    </source>
</evidence>
<feature type="domain" description="C2H2-type" evidence="15">
    <location>
        <begin position="378"/>
        <end position="406"/>
    </location>
</feature>
<evidence type="ECO:0000256" key="7">
    <source>
        <dbReference type="ARBA" id="ARBA00022771"/>
    </source>
</evidence>
<keyword evidence="5" id="KW-0479">Metal-binding</keyword>
<feature type="domain" description="C2H2-type" evidence="15">
    <location>
        <begin position="322"/>
        <end position="349"/>
    </location>
</feature>
<evidence type="ECO:0000313" key="18">
    <source>
        <dbReference type="RefSeq" id="XP_031759548.1"/>
    </source>
</evidence>
<gene>
    <name evidence="16 18 19" type="primary">rest</name>
</gene>
<keyword evidence="4" id="KW-0678">Repressor</keyword>
<proteinExistence type="predicted"/>
<keyword evidence="10" id="KW-0804">Transcription</keyword>
<reference evidence="16" key="1">
    <citation type="journal article" date="2010" name="Science">
        <title>The genome of the Western clawed frog Xenopus tropicalis.</title>
        <authorList>
            <person name="Hellsten U."/>
            <person name="Harland R.M."/>
            <person name="Gilchrist M.J."/>
            <person name="Hendrix D."/>
            <person name="Jurka J."/>
            <person name="Kapitonov V."/>
            <person name="Ovcharenko I."/>
            <person name="Putnam N.H."/>
            <person name="Shu S."/>
            <person name="Taher L."/>
            <person name="Blitz I.L."/>
            <person name="Blumberg B."/>
            <person name="Dichmann D.S."/>
            <person name="Dubchak I."/>
            <person name="Amaya E."/>
            <person name="Detter J.C."/>
            <person name="Fletcher R."/>
            <person name="Gerhard D.S."/>
            <person name="Goodstein D."/>
            <person name="Graves T."/>
            <person name="Grigoriev I.V."/>
            <person name="Grimwood J."/>
            <person name="Kawashima T."/>
            <person name="Lindquist E."/>
            <person name="Lucas S.M."/>
            <person name="Mead P.E."/>
            <person name="Mitros T."/>
            <person name="Ogino H."/>
            <person name="Ohta Y."/>
            <person name="Poliakov A.V."/>
            <person name="Pollet N."/>
            <person name="Robert J."/>
            <person name="Salamov A."/>
            <person name="Sater A.K."/>
            <person name="Schmutz J."/>
            <person name="Terry A."/>
            <person name="Vize P.D."/>
            <person name="Warren W.C."/>
            <person name="Wells D."/>
            <person name="Wills A."/>
            <person name="Wilson R.K."/>
            <person name="Zimmerman L.B."/>
            <person name="Zorn A.M."/>
            <person name="Grainger R."/>
            <person name="Grammer T."/>
            <person name="Khokha M.K."/>
            <person name="Richardson P.M."/>
            <person name="Rokhsar D.S."/>
        </authorList>
    </citation>
    <scope>NUCLEOTIDE SEQUENCE [LARGE SCALE GENOMIC DNA]</scope>
    <source>
        <strain evidence="16">Nigerian</strain>
    </source>
</reference>
<evidence type="ECO:0000256" key="5">
    <source>
        <dbReference type="ARBA" id="ARBA00022723"/>
    </source>
</evidence>
<evidence type="ECO:0000256" key="6">
    <source>
        <dbReference type="ARBA" id="ARBA00022737"/>
    </source>
</evidence>
<feature type="compositionally biased region" description="Basic and acidic residues" evidence="14">
    <location>
        <begin position="237"/>
        <end position="248"/>
    </location>
</feature>
<evidence type="ECO:0000256" key="13">
    <source>
        <dbReference type="PROSITE-ProRule" id="PRU00042"/>
    </source>
</evidence>
<dbReference type="Proteomes" id="UP000008143">
    <property type="component" value="Chromosome 1"/>
</dbReference>
<keyword evidence="8" id="KW-0862">Zinc</keyword>
<dbReference type="InterPro" id="IPR036236">
    <property type="entry name" value="Znf_C2H2_sf"/>
</dbReference>
<dbReference type="Reactome" id="R-XTR-3214815">
    <property type="pathway name" value="HDACs deacetylate histones"/>
</dbReference>
<dbReference type="PROSITE" id="PS50157">
    <property type="entry name" value="ZINC_FINGER_C2H2_2"/>
    <property type="match status" value="6"/>
</dbReference>
<keyword evidence="11" id="KW-0539">Nucleus</keyword>
<protein>
    <submittedName>
        <fullName evidence="16">RE1 silencing transcription factor</fullName>
    </submittedName>
    <submittedName>
        <fullName evidence="18">RE1-silencing transcription factor isoform X1</fullName>
    </submittedName>
</protein>
<reference evidence="18" key="3">
    <citation type="submission" date="2025-04" db="UniProtKB">
        <authorList>
            <consortium name="RefSeq"/>
        </authorList>
    </citation>
    <scope>IDENTIFICATION</scope>
    <source>
        <strain evidence="18">Nigerian</strain>
        <tissue evidence="18">Liver and blood</tissue>
    </source>
</reference>
<feature type="domain" description="C2H2-type" evidence="15">
    <location>
        <begin position="350"/>
        <end position="377"/>
    </location>
</feature>
<reference evidence="16" key="2">
    <citation type="submission" date="2020-05" db="UniProtKB">
        <authorList>
            <consortium name="Ensembl"/>
        </authorList>
    </citation>
    <scope>IDENTIFICATION</scope>
</reference>
<dbReference type="GeneID" id="734016"/>
<feature type="region of interest" description="Disordered" evidence="14">
    <location>
        <begin position="131"/>
        <end position="153"/>
    </location>
</feature>
<dbReference type="Pfam" id="PF00096">
    <property type="entry name" value="zf-C2H2"/>
    <property type="match status" value="1"/>
</dbReference>
<dbReference type="SMART" id="SM00355">
    <property type="entry name" value="ZnF_C2H2"/>
    <property type="match status" value="9"/>
</dbReference>
<organism evidence="16">
    <name type="scientific">Xenopus tropicalis</name>
    <name type="common">Western clawed frog</name>
    <name type="synonym">Silurana tropicalis</name>
    <dbReference type="NCBI Taxonomy" id="8364"/>
    <lineage>
        <taxon>Eukaryota</taxon>
        <taxon>Metazoa</taxon>
        <taxon>Chordata</taxon>
        <taxon>Craniata</taxon>
        <taxon>Vertebrata</taxon>
        <taxon>Euteleostomi</taxon>
        <taxon>Amphibia</taxon>
        <taxon>Batrachia</taxon>
        <taxon>Anura</taxon>
        <taxon>Pipoidea</taxon>
        <taxon>Pipidae</taxon>
        <taxon>Xenopodinae</taxon>
        <taxon>Xenopus</taxon>
        <taxon>Silurana</taxon>
    </lineage>
</organism>
<dbReference type="InterPro" id="IPR050688">
    <property type="entry name" value="Zinc_finger/UBP_domain"/>
</dbReference>
<keyword evidence="7 13" id="KW-0863">Zinc-finger</keyword>
<dbReference type="PROSITE" id="PS00028">
    <property type="entry name" value="ZINC_FINGER_C2H2_1"/>
    <property type="match status" value="1"/>
</dbReference>
<dbReference type="GeneTree" id="ENSGT00940000155341"/>
<name>A0A6I8S3G6_XENTR</name>
<dbReference type="Ensembl" id="ENSXETT00000090705">
    <property type="protein sequence ID" value="ENSXETP00000091388"/>
    <property type="gene ID" value="ENSXETG00000038650"/>
</dbReference>
<dbReference type="FunFam" id="3.30.160.60:FF:000662">
    <property type="entry name" value="RE1-silencing transcription factor A"/>
    <property type="match status" value="1"/>
</dbReference>
<dbReference type="PANTHER" id="PTHR24403:SF102">
    <property type="entry name" value="RE1-SILENCING TRANSCRIPTION FACTOR"/>
    <property type="match status" value="1"/>
</dbReference>
<evidence type="ECO:0000256" key="1">
    <source>
        <dbReference type="ARBA" id="ARBA00004123"/>
    </source>
</evidence>
<evidence type="ECO:0000313" key="16">
    <source>
        <dbReference type="Ensembl" id="ENSXETP00000091388"/>
    </source>
</evidence>
<comment type="subcellular location">
    <subcellularLocation>
        <location evidence="2">Cytoplasm</location>
    </subcellularLocation>
    <subcellularLocation>
        <location evidence="1">Nucleus</location>
    </subcellularLocation>
</comment>
<feature type="region of interest" description="Disordered" evidence="14">
    <location>
        <begin position="603"/>
        <end position="649"/>
    </location>
</feature>
<dbReference type="FunFam" id="3.30.160.60:FF:002187">
    <property type="entry name" value="RE1-silencing transcription factor"/>
    <property type="match status" value="1"/>
</dbReference>
<dbReference type="CTD" id="5978"/>
<evidence type="ECO:0000256" key="3">
    <source>
        <dbReference type="ARBA" id="ARBA00022490"/>
    </source>
</evidence>
<dbReference type="GO" id="GO:0045944">
    <property type="term" value="P:positive regulation of transcription by RNA polymerase II"/>
    <property type="evidence" value="ECO:0000318"/>
    <property type="project" value="GO_Central"/>
</dbReference>
<dbReference type="GO" id="GO:0005634">
    <property type="term" value="C:nucleus"/>
    <property type="evidence" value="ECO:0000318"/>
    <property type="project" value="GO_Central"/>
</dbReference>
<dbReference type="GO" id="GO:0045664">
    <property type="term" value="P:regulation of neuron differentiation"/>
    <property type="evidence" value="ECO:0007669"/>
    <property type="project" value="UniProtKB-ARBA"/>
</dbReference>
<evidence type="ECO:0000256" key="9">
    <source>
        <dbReference type="ARBA" id="ARBA00023015"/>
    </source>
</evidence>
<keyword evidence="6" id="KW-0677">Repeat</keyword>
<dbReference type="OrthoDB" id="427030at2759"/>
<evidence type="ECO:0000256" key="11">
    <source>
        <dbReference type="ARBA" id="ARBA00023242"/>
    </source>
</evidence>
<evidence type="ECO:0000256" key="10">
    <source>
        <dbReference type="ARBA" id="ARBA00023163"/>
    </source>
</evidence>
<keyword evidence="9" id="KW-0805">Transcription regulation</keyword>
<feature type="region of interest" description="Disordered" evidence="14">
    <location>
        <begin position="237"/>
        <end position="257"/>
    </location>
</feature>
<dbReference type="OMA" id="FIMEMEP"/>
<dbReference type="SUPFAM" id="SSF57667">
    <property type="entry name" value="beta-beta-alpha zinc fingers"/>
    <property type="match status" value="3"/>
</dbReference>